<proteinExistence type="predicted"/>
<dbReference type="GO" id="GO:0008237">
    <property type="term" value="F:metallopeptidase activity"/>
    <property type="evidence" value="ECO:0007669"/>
    <property type="project" value="UniProtKB-KW"/>
</dbReference>
<accession>A0AAN5MFC6</accession>
<organism evidence="3 4">
    <name type="scientific">Morganella morganii</name>
    <name type="common">Proteus morganii</name>
    <dbReference type="NCBI Taxonomy" id="582"/>
    <lineage>
        <taxon>Bacteria</taxon>
        <taxon>Pseudomonadati</taxon>
        <taxon>Pseudomonadota</taxon>
        <taxon>Gammaproteobacteria</taxon>
        <taxon>Enterobacterales</taxon>
        <taxon>Morganellaceae</taxon>
        <taxon>Morganella</taxon>
    </lineage>
</organism>
<keyword evidence="3" id="KW-0482">Metalloprotease</keyword>
<dbReference type="Pfam" id="PF02517">
    <property type="entry name" value="Rce1-like"/>
    <property type="match status" value="1"/>
</dbReference>
<evidence type="ECO:0000313" key="4">
    <source>
        <dbReference type="Proteomes" id="UP000865968"/>
    </source>
</evidence>
<evidence type="ECO:0000256" key="1">
    <source>
        <dbReference type="SAM" id="Phobius"/>
    </source>
</evidence>
<keyword evidence="3" id="KW-0378">Hydrolase</keyword>
<evidence type="ECO:0000313" key="3">
    <source>
        <dbReference type="EMBL" id="HAT3809116.1"/>
    </source>
</evidence>
<dbReference type="RefSeq" id="WP_323116002.1">
    <property type="nucleotide sequence ID" value="NZ_JBEEWI010000025.1"/>
</dbReference>
<keyword evidence="3" id="KW-0645">Protease</keyword>
<dbReference type="Proteomes" id="UP000865968">
    <property type="component" value="Unassembled WGS sequence"/>
</dbReference>
<name>A0AAN5MFC6_MORMO</name>
<feature type="transmembrane region" description="Helical" evidence="1">
    <location>
        <begin position="46"/>
        <end position="65"/>
    </location>
</feature>
<dbReference type="GO" id="GO:0080120">
    <property type="term" value="P:CAAX-box protein maturation"/>
    <property type="evidence" value="ECO:0007669"/>
    <property type="project" value="UniProtKB-ARBA"/>
</dbReference>
<dbReference type="GO" id="GO:0004175">
    <property type="term" value="F:endopeptidase activity"/>
    <property type="evidence" value="ECO:0007669"/>
    <property type="project" value="UniProtKB-ARBA"/>
</dbReference>
<feature type="transmembrane region" description="Helical" evidence="1">
    <location>
        <begin position="204"/>
        <end position="221"/>
    </location>
</feature>
<comment type="caution">
    <text evidence="3">The sequence shown here is derived from an EMBL/GenBank/DDBJ whole genome shotgun (WGS) entry which is preliminary data.</text>
</comment>
<feature type="transmembrane region" description="Helical" evidence="1">
    <location>
        <begin position="155"/>
        <end position="173"/>
    </location>
</feature>
<keyword evidence="1" id="KW-0812">Transmembrane</keyword>
<dbReference type="AlphaFoldDB" id="A0AAN5MFC6"/>
<gene>
    <name evidence="3" type="ORF">I8608_001972</name>
</gene>
<feature type="domain" description="CAAX prenyl protease 2/Lysostaphin resistance protein A-like" evidence="2">
    <location>
        <begin position="123"/>
        <end position="217"/>
    </location>
</feature>
<reference evidence="3" key="1">
    <citation type="journal article" date="2018" name="Genome Biol.">
        <title>SKESA: strategic k-mer extension for scrupulous assemblies.</title>
        <authorList>
            <person name="Souvorov A."/>
            <person name="Agarwala R."/>
            <person name="Lipman D.J."/>
        </authorList>
    </citation>
    <scope>NUCLEOTIDE SEQUENCE</scope>
    <source>
        <strain evidence="3">Morganella morganii ARLG-3209</strain>
    </source>
</reference>
<keyword evidence="1" id="KW-1133">Transmembrane helix</keyword>
<dbReference type="InterPro" id="IPR003675">
    <property type="entry name" value="Rce1/LyrA-like_dom"/>
</dbReference>
<feature type="transmembrane region" description="Helical" evidence="1">
    <location>
        <begin position="179"/>
        <end position="197"/>
    </location>
</feature>
<evidence type="ECO:0000259" key="2">
    <source>
        <dbReference type="Pfam" id="PF02517"/>
    </source>
</evidence>
<keyword evidence="1" id="KW-0472">Membrane</keyword>
<feature type="transmembrane region" description="Helical" evidence="1">
    <location>
        <begin position="125"/>
        <end position="148"/>
    </location>
</feature>
<dbReference type="EMBL" id="DACSWI010000005">
    <property type="protein sequence ID" value="HAT3809116.1"/>
    <property type="molecule type" value="Genomic_DNA"/>
</dbReference>
<reference evidence="3" key="2">
    <citation type="submission" date="2020-10" db="EMBL/GenBank/DDBJ databases">
        <authorList>
            <consortium name="NCBI Pathogen Detection Project"/>
        </authorList>
    </citation>
    <scope>NUCLEOTIDE SEQUENCE</scope>
    <source>
        <strain evidence="3">Morganella morganii ARLG-3209</strain>
    </source>
</reference>
<protein>
    <submittedName>
        <fullName evidence="3">CPBP family intramembrane metalloprotease</fullName>
    </submittedName>
</protein>
<sequence>MIDMSNHKLFSKPVVLCVVMLVFLFYSDDYVIIFSSYIFESFYMSLRFIVDFIELAVVLAILFFYNKTNTPVLIGTIKIKTVTELTFIIVPVVFVLFLIEKLTGIEFEAGRYYSDIDETMSVSKVLFYFSVFVIQPIIQGIVFCGVLFNELIKYSRKILFSVSTLFFIVYNAYDIRFGVCLSGVVLFVFLSIILLLARMKSGGVLLPVILHALFNIFYFNIQTYHYGYDG</sequence>
<feature type="transmembrane region" description="Helical" evidence="1">
    <location>
        <begin position="85"/>
        <end position="105"/>
    </location>
</feature>
<feature type="transmembrane region" description="Helical" evidence="1">
    <location>
        <begin position="9"/>
        <end position="26"/>
    </location>
</feature>